<gene>
    <name evidence="3" type="ORF">HMPREF9470_03365</name>
</gene>
<dbReference type="Proteomes" id="UP000037392">
    <property type="component" value="Unassembled WGS sequence"/>
</dbReference>
<evidence type="ECO:0000259" key="2">
    <source>
        <dbReference type="PROSITE" id="PS51099"/>
    </source>
</evidence>
<dbReference type="GO" id="GO:0008982">
    <property type="term" value="F:protein-N(PI)-phosphohistidine-sugar phosphotransferase activity"/>
    <property type="evidence" value="ECO:0007669"/>
    <property type="project" value="InterPro"/>
</dbReference>
<dbReference type="PROSITE" id="PS51099">
    <property type="entry name" value="PTS_EIIB_TYPE_2"/>
    <property type="match status" value="1"/>
</dbReference>
<sequence length="96" mass="10730">MYRILVACRAGVGSSLILKIKMNQVIEEYGLPIEIEHTNLDGVPGFDGDGIFTLSDVAAELKAEYPKRYIVGIQNIVDKANLLKEMQMFLKAKEDK</sequence>
<feature type="domain" description="PTS EIIB type-2" evidence="2">
    <location>
        <begin position="2"/>
        <end position="94"/>
    </location>
</feature>
<dbReference type="CDD" id="cd05563">
    <property type="entry name" value="PTS_IIB_ascorbate"/>
    <property type="match status" value="1"/>
</dbReference>
<dbReference type="GO" id="GO:0009401">
    <property type="term" value="P:phosphoenolpyruvate-dependent sugar phosphotransferase system"/>
    <property type="evidence" value="ECO:0007669"/>
    <property type="project" value="InterPro"/>
</dbReference>
<dbReference type="AlphaFoldDB" id="A0A0J9ERL5"/>
<evidence type="ECO:0000313" key="4">
    <source>
        <dbReference type="Proteomes" id="UP000037392"/>
    </source>
</evidence>
<proteinExistence type="predicted"/>
<dbReference type="InterPro" id="IPR013011">
    <property type="entry name" value="PTS_EIIB_2"/>
</dbReference>
<dbReference type="EMBL" id="ADLK01000024">
    <property type="protein sequence ID" value="KMW18455.1"/>
    <property type="molecule type" value="Genomic_DNA"/>
</dbReference>
<dbReference type="Gene3D" id="3.40.50.2300">
    <property type="match status" value="1"/>
</dbReference>
<protein>
    <recommendedName>
        <fullName evidence="2">PTS EIIB type-2 domain-containing protein</fullName>
    </recommendedName>
</protein>
<dbReference type="InterPro" id="IPR003501">
    <property type="entry name" value="PTS_EIIB_2/3"/>
</dbReference>
<comment type="caution">
    <text evidence="3">The sequence shown here is derived from an EMBL/GenBank/DDBJ whole genome shotgun (WGS) entry which is preliminary data.</text>
</comment>
<keyword evidence="1" id="KW-0808">Transferase</keyword>
<dbReference type="PATRIC" id="fig|742734.4.peg.3604"/>
<dbReference type="GeneID" id="93162102"/>
<dbReference type="SUPFAM" id="SSF52794">
    <property type="entry name" value="PTS system IIB component-like"/>
    <property type="match status" value="1"/>
</dbReference>
<organism evidence="3 4">
    <name type="scientific">[Clostridium] citroniae WAL-19142</name>
    <dbReference type="NCBI Taxonomy" id="742734"/>
    <lineage>
        <taxon>Bacteria</taxon>
        <taxon>Bacillati</taxon>
        <taxon>Bacillota</taxon>
        <taxon>Clostridia</taxon>
        <taxon>Lachnospirales</taxon>
        <taxon>Lachnospiraceae</taxon>
        <taxon>Enterocloster</taxon>
    </lineage>
</organism>
<dbReference type="OrthoDB" id="6505030at2"/>
<evidence type="ECO:0000313" key="3">
    <source>
        <dbReference type="EMBL" id="KMW18455.1"/>
    </source>
</evidence>
<accession>A0A0J9ERL5</accession>
<dbReference type="RefSeq" id="WP_045094003.1">
    <property type="nucleotide sequence ID" value="NZ_KQ235879.1"/>
</dbReference>
<name>A0A0J9ERL5_9FIRM</name>
<evidence type="ECO:0000256" key="1">
    <source>
        <dbReference type="ARBA" id="ARBA00022679"/>
    </source>
</evidence>
<dbReference type="Pfam" id="PF02302">
    <property type="entry name" value="PTS_IIB"/>
    <property type="match status" value="1"/>
</dbReference>
<reference evidence="3 4" key="1">
    <citation type="submission" date="2011-04" db="EMBL/GenBank/DDBJ databases">
        <title>The Genome Sequence of Clostridium citroniae WAL-19142.</title>
        <authorList>
            <consortium name="The Broad Institute Genome Sequencing Platform"/>
            <person name="Earl A."/>
            <person name="Ward D."/>
            <person name="Feldgarden M."/>
            <person name="Gevers D."/>
            <person name="Warren Y.A."/>
            <person name="Tyrrell K.L."/>
            <person name="Citron D.M."/>
            <person name="Goldstein E.J."/>
            <person name="Daigneault M."/>
            <person name="Allen-Vercoe E."/>
            <person name="Young S.K."/>
            <person name="Zeng Q."/>
            <person name="Gargeya S."/>
            <person name="Fitzgerald M."/>
            <person name="Haas B."/>
            <person name="Abouelleil A."/>
            <person name="Alvarado L."/>
            <person name="Arachchi H.M."/>
            <person name="Berlin A."/>
            <person name="Brown A."/>
            <person name="Chapman S.B."/>
            <person name="Chen Z."/>
            <person name="Dunbar C."/>
            <person name="Freedman E."/>
            <person name="Gearin G."/>
            <person name="Gellesch M."/>
            <person name="Goldberg J."/>
            <person name="Griggs A."/>
            <person name="Gujja S."/>
            <person name="Heilman E.R."/>
            <person name="Heiman D."/>
            <person name="Howarth C."/>
            <person name="Larson L."/>
            <person name="Lui A."/>
            <person name="MacDonald P.J."/>
            <person name="Mehta T."/>
            <person name="Montmayeur A."/>
            <person name="Murphy C."/>
            <person name="Neiman D."/>
            <person name="Pearson M."/>
            <person name="Priest M."/>
            <person name="Roberts A."/>
            <person name="Saif S."/>
            <person name="Shea T."/>
            <person name="Shenoy N."/>
            <person name="Sisk P."/>
            <person name="Stolte C."/>
            <person name="Sykes S."/>
            <person name="White J."/>
            <person name="Yandava C."/>
            <person name="Wortman J."/>
            <person name="Nusbaum C."/>
            <person name="Birren B."/>
        </authorList>
    </citation>
    <scope>NUCLEOTIDE SEQUENCE [LARGE SCALE GENOMIC DNA]</scope>
    <source>
        <strain evidence="3 4">WAL-19142</strain>
    </source>
</reference>
<dbReference type="InterPro" id="IPR036095">
    <property type="entry name" value="PTS_EIIB-like_sf"/>
</dbReference>